<accession>A0ABR2HEJ1</accession>
<dbReference type="Pfam" id="PF12796">
    <property type="entry name" value="Ank_2"/>
    <property type="match status" value="1"/>
</dbReference>
<evidence type="ECO:0000313" key="1">
    <source>
        <dbReference type="EMBL" id="KAK8845821.1"/>
    </source>
</evidence>
<sequence length="386" mass="46585">MDINEYLSKMEVLQQALISFIDSESEMEENFQILLQIFEDHKIRDDRNELKLFFKLITKISNHFYRPRNFFEKIEKIILLFKKEIIEKFSQTEIFDLFKNNKRILLFLFNEKIISMNQTIADIMRSNKYRYANYPQYFAPEIRPFFTEEEKDPSHRGEKLFEQITKELPNDFDEKRKKGENDDFVCEMIRKDQIDEFIAFVNRTNLSLQSVAAKSIYETNSYLNNKVKYVTRYTFHPTLIEYAAFFGSFQIFKYLFLNGAKIDRDFFHYAIHGNNPELFDFLEKNDLLRNCYSFTSLLAFAIKCHHNEMANYILKKYLIEIPDNQKEYVTIESIKTYNFSFIQNNVMNLNIFYNLCKYDYAVIVEYLLQNKIDFDINKTLIFNIII</sequence>
<dbReference type="InterPro" id="IPR036770">
    <property type="entry name" value="Ankyrin_rpt-contain_sf"/>
</dbReference>
<name>A0ABR2HEJ1_9EUKA</name>
<protein>
    <recommendedName>
        <fullName evidence="3">DUF3447 domain-containing protein</fullName>
    </recommendedName>
</protein>
<gene>
    <name evidence="1" type="ORF">M9Y10_020744</name>
</gene>
<dbReference type="InterPro" id="IPR002110">
    <property type="entry name" value="Ankyrin_rpt"/>
</dbReference>
<dbReference type="PANTHER" id="PTHR24159:SF5">
    <property type="entry name" value="ANK_REP_REGION DOMAIN-CONTAINING PROTEIN"/>
    <property type="match status" value="1"/>
</dbReference>
<dbReference type="SUPFAM" id="SSF48403">
    <property type="entry name" value="Ankyrin repeat"/>
    <property type="match status" value="1"/>
</dbReference>
<comment type="caution">
    <text evidence="1">The sequence shown here is derived from an EMBL/GenBank/DDBJ whole genome shotgun (WGS) entry which is preliminary data.</text>
</comment>
<organism evidence="1 2">
    <name type="scientific">Tritrichomonas musculus</name>
    <dbReference type="NCBI Taxonomy" id="1915356"/>
    <lineage>
        <taxon>Eukaryota</taxon>
        <taxon>Metamonada</taxon>
        <taxon>Parabasalia</taxon>
        <taxon>Tritrichomonadida</taxon>
        <taxon>Tritrichomonadidae</taxon>
        <taxon>Tritrichomonas</taxon>
    </lineage>
</organism>
<dbReference type="Gene3D" id="1.25.40.20">
    <property type="entry name" value="Ankyrin repeat-containing domain"/>
    <property type="match status" value="1"/>
</dbReference>
<evidence type="ECO:0000313" key="2">
    <source>
        <dbReference type="Proteomes" id="UP001470230"/>
    </source>
</evidence>
<keyword evidence="2" id="KW-1185">Reference proteome</keyword>
<dbReference type="EMBL" id="JAPFFF010000030">
    <property type="protein sequence ID" value="KAK8845821.1"/>
    <property type="molecule type" value="Genomic_DNA"/>
</dbReference>
<dbReference type="Proteomes" id="UP001470230">
    <property type="component" value="Unassembled WGS sequence"/>
</dbReference>
<dbReference type="PANTHER" id="PTHR24159">
    <property type="match status" value="1"/>
</dbReference>
<proteinExistence type="predicted"/>
<reference evidence="1 2" key="1">
    <citation type="submission" date="2024-04" db="EMBL/GenBank/DDBJ databases">
        <title>Tritrichomonas musculus Genome.</title>
        <authorList>
            <person name="Alves-Ferreira E."/>
            <person name="Grigg M."/>
            <person name="Lorenzi H."/>
            <person name="Galac M."/>
        </authorList>
    </citation>
    <scope>NUCLEOTIDE SEQUENCE [LARGE SCALE GENOMIC DNA]</scope>
    <source>
        <strain evidence="1 2">EAF2021</strain>
    </source>
</reference>
<evidence type="ECO:0008006" key="3">
    <source>
        <dbReference type="Google" id="ProtNLM"/>
    </source>
</evidence>